<dbReference type="Proteomes" id="UP001470230">
    <property type="component" value="Unassembled WGS sequence"/>
</dbReference>
<dbReference type="CDD" id="cd08215">
    <property type="entry name" value="STKc_Nek"/>
    <property type="match status" value="1"/>
</dbReference>
<evidence type="ECO:0000256" key="1">
    <source>
        <dbReference type="ARBA" id="ARBA00012513"/>
    </source>
</evidence>
<feature type="domain" description="Protein kinase" evidence="11">
    <location>
        <begin position="4"/>
        <end position="266"/>
    </location>
</feature>
<evidence type="ECO:0000256" key="9">
    <source>
        <dbReference type="PROSITE-ProRule" id="PRU10141"/>
    </source>
</evidence>
<evidence type="ECO:0000256" key="2">
    <source>
        <dbReference type="ARBA" id="ARBA00022527"/>
    </source>
</evidence>
<feature type="compositionally biased region" description="Low complexity" evidence="10">
    <location>
        <begin position="317"/>
        <end position="330"/>
    </location>
</feature>
<feature type="region of interest" description="Disordered" evidence="10">
    <location>
        <begin position="317"/>
        <end position="385"/>
    </location>
</feature>
<dbReference type="PROSITE" id="PS50011">
    <property type="entry name" value="PROTEIN_KINASE_DOM"/>
    <property type="match status" value="1"/>
</dbReference>
<dbReference type="EC" id="2.7.11.1" evidence="1"/>
<keyword evidence="3" id="KW-0808">Transferase</keyword>
<dbReference type="InterPro" id="IPR051131">
    <property type="entry name" value="NEK_Ser/Thr_kinase_NIMA"/>
</dbReference>
<evidence type="ECO:0000256" key="10">
    <source>
        <dbReference type="SAM" id="MobiDB-lite"/>
    </source>
</evidence>
<protein>
    <recommendedName>
        <fullName evidence="1">non-specific serine/threonine protein kinase</fullName>
        <ecNumber evidence="1">2.7.11.1</ecNumber>
    </recommendedName>
</protein>
<sequence>MEKYEIIRNLGRGSYGSVELARLRPSPGSPSNDKEQLYAIKKIKLKHLPPEERKKALDEAAVLRKLNHPNIVAFKDSFEENNAFYIVMEFIDGGDLEKKIQQRGNSYMTEREVLFMFVQILSPIAYLHKNKILHRDIKPQNCFITKHGIVKIGDFGVARSLDATFDLAKTVIGTPFYLAPEIWDNHPYGYAADIYSLGVVLYSMCSLKKPFDADSATQLFTKVMKHDFTPIPYFFSNELRQLVDSMLRKDPNLRPTADAILKLPFIQNAIMELVEFNKKQIEEIPLNKQNYSSNARQDKKGGNIAGRGRLLSLNLVSTNSSESTNNNRSTAIKSKSENTLKSTQNANNVTVIKTKVDNDKSIARGSNPSSTQKKGIRESKSKPNATIIKQTINNNKNDDKNDEELAFEDDFIDIEDDFISDDEDEENKSDEDNEEEENSNSFEDDFEDDSFTLLEDVTMRLQESLLPAKVREENKRAVEELKNSLKVEIGEKKFTDIYTNLKELEDPSCMLKLRKLEREDKESVNKVKELIEKEQTI</sequence>
<feature type="compositionally biased region" description="Polar residues" evidence="10">
    <location>
        <begin position="364"/>
        <end position="373"/>
    </location>
</feature>
<keyword evidence="4 9" id="KW-0547">Nucleotide-binding</keyword>
<name>A0ABR2IJR4_9EUKA</name>
<gene>
    <name evidence="12" type="ORF">M9Y10_011548</name>
</gene>
<dbReference type="PANTHER" id="PTHR44899">
    <property type="entry name" value="CAMK FAMILY PROTEIN KINASE"/>
    <property type="match status" value="1"/>
</dbReference>
<evidence type="ECO:0000256" key="3">
    <source>
        <dbReference type="ARBA" id="ARBA00022679"/>
    </source>
</evidence>
<dbReference type="PROSITE" id="PS00107">
    <property type="entry name" value="PROTEIN_KINASE_ATP"/>
    <property type="match status" value="1"/>
</dbReference>
<comment type="caution">
    <text evidence="12">The sequence shown here is derived from an EMBL/GenBank/DDBJ whole genome shotgun (WGS) entry which is preliminary data.</text>
</comment>
<evidence type="ECO:0000313" key="12">
    <source>
        <dbReference type="EMBL" id="KAK8863857.1"/>
    </source>
</evidence>
<dbReference type="InterPro" id="IPR008271">
    <property type="entry name" value="Ser/Thr_kinase_AS"/>
</dbReference>
<dbReference type="InterPro" id="IPR000719">
    <property type="entry name" value="Prot_kinase_dom"/>
</dbReference>
<evidence type="ECO:0000313" key="13">
    <source>
        <dbReference type="Proteomes" id="UP001470230"/>
    </source>
</evidence>
<dbReference type="SMART" id="SM00220">
    <property type="entry name" value="S_TKc"/>
    <property type="match status" value="1"/>
</dbReference>
<organism evidence="12 13">
    <name type="scientific">Tritrichomonas musculus</name>
    <dbReference type="NCBI Taxonomy" id="1915356"/>
    <lineage>
        <taxon>Eukaryota</taxon>
        <taxon>Metamonada</taxon>
        <taxon>Parabasalia</taxon>
        <taxon>Tritrichomonadida</taxon>
        <taxon>Tritrichomonadidae</taxon>
        <taxon>Tritrichomonas</taxon>
    </lineage>
</organism>
<comment type="catalytic activity">
    <reaction evidence="8">
        <text>L-seryl-[protein] + ATP = O-phospho-L-seryl-[protein] + ADP + H(+)</text>
        <dbReference type="Rhea" id="RHEA:17989"/>
        <dbReference type="Rhea" id="RHEA-COMP:9863"/>
        <dbReference type="Rhea" id="RHEA-COMP:11604"/>
        <dbReference type="ChEBI" id="CHEBI:15378"/>
        <dbReference type="ChEBI" id="CHEBI:29999"/>
        <dbReference type="ChEBI" id="CHEBI:30616"/>
        <dbReference type="ChEBI" id="CHEBI:83421"/>
        <dbReference type="ChEBI" id="CHEBI:456216"/>
        <dbReference type="EC" id="2.7.11.1"/>
    </reaction>
</comment>
<dbReference type="PROSITE" id="PS00108">
    <property type="entry name" value="PROTEIN_KINASE_ST"/>
    <property type="match status" value="1"/>
</dbReference>
<evidence type="ECO:0000256" key="7">
    <source>
        <dbReference type="ARBA" id="ARBA00047899"/>
    </source>
</evidence>
<reference evidence="12 13" key="1">
    <citation type="submission" date="2024-04" db="EMBL/GenBank/DDBJ databases">
        <title>Tritrichomonas musculus Genome.</title>
        <authorList>
            <person name="Alves-Ferreira E."/>
            <person name="Grigg M."/>
            <person name="Lorenzi H."/>
            <person name="Galac M."/>
        </authorList>
    </citation>
    <scope>NUCLEOTIDE SEQUENCE [LARGE SCALE GENOMIC DNA]</scope>
    <source>
        <strain evidence="12 13">EAF2021</strain>
    </source>
</reference>
<keyword evidence="2" id="KW-0723">Serine/threonine-protein kinase</keyword>
<keyword evidence="6 9" id="KW-0067">ATP-binding</keyword>
<dbReference type="EMBL" id="JAPFFF010000017">
    <property type="protein sequence ID" value="KAK8863857.1"/>
    <property type="molecule type" value="Genomic_DNA"/>
</dbReference>
<feature type="compositionally biased region" description="Polar residues" evidence="10">
    <location>
        <begin position="331"/>
        <end position="351"/>
    </location>
</feature>
<dbReference type="PANTHER" id="PTHR44899:SF3">
    <property type="entry name" value="SERINE_THREONINE-PROTEIN KINASE NEK1"/>
    <property type="match status" value="1"/>
</dbReference>
<evidence type="ECO:0000256" key="8">
    <source>
        <dbReference type="ARBA" id="ARBA00048679"/>
    </source>
</evidence>
<comment type="catalytic activity">
    <reaction evidence="7">
        <text>L-threonyl-[protein] + ATP = O-phospho-L-threonyl-[protein] + ADP + H(+)</text>
        <dbReference type="Rhea" id="RHEA:46608"/>
        <dbReference type="Rhea" id="RHEA-COMP:11060"/>
        <dbReference type="Rhea" id="RHEA-COMP:11605"/>
        <dbReference type="ChEBI" id="CHEBI:15378"/>
        <dbReference type="ChEBI" id="CHEBI:30013"/>
        <dbReference type="ChEBI" id="CHEBI:30616"/>
        <dbReference type="ChEBI" id="CHEBI:61977"/>
        <dbReference type="ChEBI" id="CHEBI:456216"/>
        <dbReference type="EC" id="2.7.11.1"/>
    </reaction>
</comment>
<evidence type="ECO:0000256" key="6">
    <source>
        <dbReference type="ARBA" id="ARBA00022840"/>
    </source>
</evidence>
<dbReference type="Pfam" id="PF00069">
    <property type="entry name" value="Pkinase"/>
    <property type="match status" value="1"/>
</dbReference>
<feature type="region of interest" description="Disordered" evidence="10">
    <location>
        <begin position="421"/>
        <end position="448"/>
    </location>
</feature>
<evidence type="ECO:0000259" key="11">
    <source>
        <dbReference type="PROSITE" id="PS50011"/>
    </source>
</evidence>
<feature type="binding site" evidence="9">
    <location>
        <position position="42"/>
    </location>
    <ligand>
        <name>ATP</name>
        <dbReference type="ChEBI" id="CHEBI:30616"/>
    </ligand>
</feature>
<keyword evidence="13" id="KW-1185">Reference proteome</keyword>
<evidence type="ECO:0000256" key="5">
    <source>
        <dbReference type="ARBA" id="ARBA00022777"/>
    </source>
</evidence>
<accession>A0ABR2IJR4</accession>
<dbReference type="InterPro" id="IPR011009">
    <property type="entry name" value="Kinase-like_dom_sf"/>
</dbReference>
<evidence type="ECO:0000256" key="4">
    <source>
        <dbReference type="ARBA" id="ARBA00022741"/>
    </source>
</evidence>
<keyword evidence="5" id="KW-0418">Kinase</keyword>
<proteinExistence type="predicted"/>
<dbReference type="Gene3D" id="1.10.510.10">
    <property type="entry name" value="Transferase(Phosphotransferase) domain 1"/>
    <property type="match status" value="1"/>
</dbReference>
<dbReference type="InterPro" id="IPR017441">
    <property type="entry name" value="Protein_kinase_ATP_BS"/>
</dbReference>
<dbReference type="SUPFAM" id="SSF56112">
    <property type="entry name" value="Protein kinase-like (PK-like)"/>
    <property type="match status" value="1"/>
</dbReference>